<keyword evidence="4" id="KW-0677">Repeat</keyword>
<evidence type="ECO:0000256" key="2">
    <source>
        <dbReference type="ARBA" id="ARBA00022516"/>
    </source>
</evidence>
<dbReference type="PANTHER" id="PTHR21248">
    <property type="entry name" value="CARDIOLIPIN SYNTHASE"/>
    <property type="match status" value="1"/>
</dbReference>
<dbReference type="AlphaFoldDB" id="A0A4Q7VZL3"/>
<keyword evidence="1 9" id="KW-1003">Cell membrane</keyword>
<proteinExistence type="inferred from homology"/>
<dbReference type="GO" id="GO:0008808">
    <property type="term" value="F:cardiolipin synthase activity"/>
    <property type="evidence" value="ECO:0007669"/>
    <property type="project" value="InterPro"/>
</dbReference>
<feature type="active site" evidence="9">
    <location>
        <position position="149"/>
    </location>
</feature>
<feature type="active site" evidence="9">
    <location>
        <position position="354"/>
    </location>
</feature>
<name>A0A4Q7VZL3_9BURK</name>
<feature type="domain" description="PLD phosphodiesterase" evidence="11">
    <location>
        <begin position="142"/>
        <end position="169"/>
    </location>
</feature>
<organism evidence="12 13">
    <name type="scientific">Rivibacter subsaxonicus</name>
    <dbReference type="NCBI Taxonomy" id="457575"/>
    <lineage>
        <taxon>Bacteria</taxon>
        <taxon>Pseudomonadati</taxon>
        <taxon>Pseudomonadota</taxon>
        <taxon>Betaproteobacteria</taxon>
        <taxon>Burkholderiales</taxon>
        <taxon>Rivibacter</taxon>
    </lineage>
</organism>
<evidence type="ECO:0000256" key="3">
    <source>
        <dbReference type="ARBA" id="ARBA00022679"/>
    </source>
</evidence>
<dbReference type="InterPro" id="IPR025202">
    <property type="entry name" value="PLD-like_dom"/>
</dbReference>
<evidence type="ECO:0000256" key="8">
    <source>
        <dbReference type="ARBA" id="ARBA00023264"/>
    </source>
</evidence>
<keyword evidence="13" id="KW-1185">Reference proteome</keyword>
<dbReference type="Pfam" id="PF13091">
    <property type="entry name" value="PLDc_2"/>
    <property type="match status" value="2"/>
</dbReference>
<evidence type="ECO:0000313" key="12">
    <source>
        <dbReference type="EMBL" id="RZU02287.1"/>
    </source>
</evidence>
<feature type="region of interest" description="Disordered" evidence="10">
    <location>
        <begin position="1"/>
        <end position="25"/>
    </location>
</feature>
<evidence type="ECO:0000256" key="1">
    <source>
        <dbReference type="ARBA" id="ARBA00022475"/>
    </source>
</evidence>
<evidence type="ECO:0000256" key="4">
    <source>
        <dbReference type="ARBA" id="ARBA00022737"/>
    </source>
</evidence>
<dbReference type="HAMAP" id="MF_01917">
    <property type="entry name" value="Cardiolipin_synth_ClsB"/>
    <property type="match status" value="1"/>
</dbReference>
<evidence type="ECO:0000313" key="13">
    <source>
        <dbReference type="Proteomes" id="UP000293671"/>
    </source>
</evidence>
<evidence type="ECO:0000256" key="10">
    <source>
        <dbReference type="SAM" id="MobiDB-lite"/>
    </source>
</evidence>
<comment type="subcellular location">
    <subcellularLocation>
        <location evidence="9">Cell membrane</location>
        <topology evidence="9">Peripheral membrane protein</topology>
    </subcellularLocation>
</comment>
<evidence type="ECO:0000256" key="9">
    <source>
        <dbReference type="HAMAP-Rule" id="MF_01917"/>
    </source>
</evidence>
<keyword evidence="8 9" id="KW-1208">Phospholipid metabolism</keyword>
<dbReference type="Proteomes" id="UP000293671">
    <property type="component" value="Unassembled WGS sequence"/>
</dbReference>
<feature type="active site" evidence="9">
    <location>
        <position position="361"/>
    </location>
</feature>
<feature type="active site" evidence="9">
    <location>
        <position position="356"/>
    </location>
</feature>
<dbReference type="RefSeq" id="WP_341274599.1">
    <property type="nucleotide sequence ID" value="NZ_SHKP01000004.1"/>
</dbReference>
<reference evidence="12 13" key="1">
    <citation type="submission" date="2019-02" db="EMBL/GenBank/DDBJ databases">
        <title>Genomic Encyclopedia of Type Strains, Phase IV (KMG-IV): sequencing the most valuable type-strain genomes for metagenomic binning, comparative biology and taxonomic classification.</title>
        <authorList>
            <person name="Goeker M."/>
        </authorList>
    </citation>
    <scope>NUCLEOTIDE SEQUENCE [LARGE SCALE GENOMIC DNA]</scope>
    <source>
        <strain evidence="12 13">DSM 19570</strain>
    </source>
</reference>
<evidence type="ECO:0000256" key="6">
    <source>
        <dbReference type="ARBA" id="ARBA00023136"/>
    </source>
</evidence>
<keyword evidence="6 9" id="KW-0472">Membrane</keyword>
<comment type="catalytic activity">
    <reaction evidence="9">
        <text>2 a 1,2-diacyl-sn-glycero-3-phospho-(1'-sn-glycerol) = a cardiolipin + glycerol</text>
        <dbReference type="Rhea" id="RHEA:31451"/>
        <dbReference type="ChEBI" id="CHEBI:17754"/>
        <dbReference type="ChEBI" id="CHEBI:62237"/>
        <dbReference type="ChEBI" id="CHEBI:64716"/>
    </reaction>
</comment>
<dbReference type="SMART" id="SM00155">
    <property type="entry name" value="PLDc"/>
    <property type="match status" value="2"/>
</dbReference>
<dbReference type="EC" id="2.7.8.-" evidence="9"/>
<evidence type="ECO:0000256" key="5">
    <source>
        <dbReference type="ARBA" id="ARBA00023098"/>
    </source>
</evidence>
<keyword evidence="5 9" id="KW-0443">Lipid metabolism</keyword>
<dbReference type="GO" id="GO:0032049">
    <property type="term" value="P:cardiolipin biosynthetic process"/>
    <property type="evidence" value="ECO:0007669"/>
    <property type="project" value="InterPro"/>
</dbReference>
<evidence type="ECO:0000259" key="11">
    <source>
        <dbReference type="PROSITE" id="PS50035"/>
    </source>
</evidence>
<sequence length="446" mass="49477">MSPNHQGGAASRPRTATIDERPPAEERADWYLSSRPVYSGGNEVVLLRGGDALFASMHEAIAAARTEVWVATYIFSEDPAASALAQALAAAAQRGVSVRVVVDGFGSEHSQAALQRLLGEAGAGFAVFRPLTSWRSWLQPNQLRRLHQKLCVVDARVAFVGGINLIDDRFDLHHGWAEVPRLDYAVRLRGAVVGPIEQTVRAMWTRARFGSDWRDEVRDIARDPRPMMAARRLLRTLRVVAPGQVPKEALEALPAVRAAFVVRDNLRQRRTIERAYIEALQRARERAVIVSPYFYPGRRFRQALGQAARRGVDVRLLLQGNADYRIAAMAARALYEGLLARGVRIFEYQPAFLHAKVALVDRDWATIGSSNIDPLSMLLNLEANIVVSDHGFAATLAAALERDFADSVEVCPVTRREPTLLGRARRVCVAWIARAYLRLAGFTGKY</sequence>
<comment type="similarity">
    <text evidence="9">Belongs to the phospholipase D family. Cardiolipin synthase subfamily. ClsB sub-subfamily.</text>
</comment>
<dbReference type="NCBIfam" id="NF008427">
    <property type="entry name" value="PRK11263.1"/>
    <property type="match status" value="1"/>
</dbReference>
<comment type="function">
    <text evidence="9">Catalyzes the phosphatidyl group transfer from one phosphatidylglycerol molecule to another to form cardiolipin (CL) (diphosphatidylglycerol) and glycerol.</text>
</comment>
<dbReference type="InterPro" id="IPR030872">
    <property type="entry name" value="Cardiolipin_synth_ClsB"/>
</dbReference>
<keyword evidence="3 9" id="KW-0808">Transferase</keyword>
<dbReference type="InterPro" id="IPR001736">
    <property type="entry name" value="PLipase_D/transphosphatidylase"/>
</dbReference>
<feature type="domain" description="PLD phosphodiesterase" evidence="11">
    <location>
        <begin position="349"/>
        <end position="376"/>
    </location>
</feature>
<protein>
    <recommendedName>
        <fullName evidence="9">Cardiolipin synthase B</fullName>
        <shortName evidence="9">CL synthase</shortName>
        <ecNumber evidence="9">2.7.8.-</ecNumber>
    </recommendedName>
</protein>
<feature type="active site" evidence="9">
    <location>
        <position position="147"/>
    </location>
</feature>
<dbReference type="CDD" id="cd09159">
    <property type="entry name" value="PLDc_ybhO_like_2"/>
    <property type="match status" value="1"/>
</dbReference>
<dbReference type="PANTHER" id="PTHR21248:SF23">
    <property type="entry name" value="CARDIOLIPIN SYNTHASE B"/>
    <property type="match status" value="1"/>
</dbReference>
<keyword evidence="7 9" id="KW-0594">Phospholipid biosynthesis</keyword>
<evidence type="ECO:0000256" key="7">
    <source>
        <dbReference type="ARBA" id="ARBA00023209"/>
    </source>
</evidence>
<accession>A0A4Q7VZL3</accession>
<gene>
    <name evidence="9" type="primary">clsB</name>
    <name evidence="12" type="ORF">EV670_0310</name>
</gene>
<keyword evidence="2 9" id="KW-0444">Lipid biosynthesis</keyword>
<dbReference type="SUPFAM" id="SSF56024">
    <property type="entry name" value="Phospholipase D/nuclease"/>
    <property type="match status" value="2"/>
</dbReference>
<comment type="caution">
    <text evidence="12">The sequence shown here is derived from an EMBL/GenBank/DDBJ whole genome shotgun (WGS) entry which is preliminary data.</text>
</comment>
<dbReference type="Gene3D" id="3.30.870.10">
    <property type="entry name" value="Endonuclease Chain A"/>
    <property type="match status" value="2"/>
</dbReference>
<dbReference type="EMBL" id="SHKP01000004">
    <property type="protein sequence ID" value="RZU02287.1"/>
    <property type="molecule type" value="Genomic_DNA"/>
</dbReference>
<dbReference type="PROSITE" id="PS50035">
    <property type="entry name" value="PLD"/>
    <property type="match status" value="2"/>
</dbReference>
<dbReference type="GO" id="GO:0005886">
    <property type="term" value="C:plasma membrane"/>
    <property type="evidence" value="ECO:0007669"/>
    <property type="project" value="UniProtKB-SubCell"/>
</dbReference>
<feature type="active site" evidence="9">
    <location>
        <position position="154"/>
    </location>
</feature>